<dbReference type="EMBL" id="JAPEUR010000008">
    <property type="protein sequence ID" value="KAJ4328687.1"/>
    <property type="molecule type" value="Genomic_DNA"/>
</dbReference>
<evidence type="ECO:0000313" key="1">
    <source>
        <dbReference type="EMBL" id="KAJ4328687.1"/>
    </source>
</evidence>
<dbReference type="Proteomes" id="UP001140502">
    <property type="component" value="Unassembled WGS sequence"/>
</dbReference>
<evidence type="ECO:0000313" key="2">
    <source>
        <dbReference type="Proteomes" id="UP001140502"/>
    </source>
</evidence>
<gene>
    <name evidence="1" type="ORF">N0V84_000878</name>
</gene>
<keyword evidence="2" id="KW-1185">Reference proteome</keyword>
<protein>
    <submittedName>
        <fullName evidence="1">Uncharacterized protein</fullName>
    </submittedName>
</protein>
<proteinExistence type="predicted"/>
<comment type="caution">
    <text evidence="1">The sequence shown here is derived from an EMBL/GenBank/DDBJ whole genome shotgun (WGS) entry which is preliminary data.</text>
</comment>
<name>A0A9W9BUE8_9HYPO</name>
<dbReference type="AlphaFoldDB" id="A0A9W9BUE8"/>
<accession>A0A9W9BUE8</accession>
<organism evidence="1 2">
    <name type="scientific">Fusarium piperis</name>
    <dbReference type="NCBI Taxonomy" id="1435070"/>
    <lineage>
        <taxon>Eukaryota</taxon>
        <taxon>Fungi</taxon>
        <taxon>Dikarya</taxon>
        <taxon>Ascomycota</taxon>
        <taxon>Pezizomycotina</taxon>
        <taxon>Sordariomycetes</taxon>
        <taxon>Hypocreomycetidae</taxon>
        <taxon>Hypocreales</taxon>
        <taxon>Nectriaceae</taxon>
        <taxon>Fusarium</taxon>
        <taxon>Fusarium solani species complex</taxon>
    </lineage>
</organism>
<sequence length="163" mass="18446">MASELYHVRAELKRQLLLGKDDELKGPGIVTIHDFGEDYHSSLKDLDQQLDNPLRTYTDDIWRNPRLFSWLNDDTSSLLLVKGTFDSTARVAVFGAELADHIVQQEPLAYVACTPAILNSFSLPFRFDTAQVLRHLAIQALLNLERRISAEFLIDTLDKFAGS</sequence>
<reference evidence="1" key="1">
    <citation type="submission" date="2022-10" db="EMBL/GenBank/DDBJ databases">
        <title>Tapping the CABI collections for fungal endophytes: first genome assemblies for Collariella, Neodidymelliopsis, Ascochyta clinopodiicola, Didymella pomorum, Didymosphaeria variabile, Neocosmospora piperis and Neocucurbitaria cava.</title>
        <authorList>
            <person name="Hill R."/>
        </authorList>
    </citation>
    <scope>NUCLEOTIDE SEQUENCE</scope>
    <source>
        <strain evidence="1">IMI 366586</strain>
    </source>
</reference>